<protein>
    <submittedName>
        <fullName evidence="2">ADP-ribose pyrophosphatase YjhB (NUDIX family)</fullName>
    </submittedName>
</protein>
<evidence type="ECO:0000313" key="2">
    <source>
        <dbReference type="EMBL" id="TCP70730.1"/>
    </source>
</evidence>
<dbReference type="InterPro" id="IPR000086">
    <property type="entry name" value="NUDIX_hydrolase_dom"/>
</dbReference>
<dbReference type="EMBL" id="SLXV01000001">
    <property type="protein sequence ID" value="TCP70730.1"/>
    <property type="molecule type" value="Genomic_DNA"/>
</dbReference>
<dbReference type="PROSITE" id="PS51462">
    <property type="entry name" value="NUDIX"/>
    <property type="match status" value="1"/>
</dbReference>
<dbReference type="SUPFAM" id="SSF55811">
    <property type="entry name" value="Nudix"/>
    <property type="match status" value="1"/>
</dbReference>
<gene>
    <name evidence="2" type="ORF">EDD57_101174</name>
</gene>
<proteinExistence type="predicted"/>
<evidence type="ECO:0000313" key="3">
    <source>
        <dbReference type="Proteomes" id="UP000294746"/>
    </source>
</evidence>
<dbReference type="PANTHER" id="PTHR43222:SF2">
    <property type="entry name" value="NUDIX HYDROLASE 23, CHLOROPLASTIC"/>
    <property type="match status" value="1"/>
</dbReference>
<dbReference type="OrthoDB" id="9800077at2"/>
<sequence>MNKELYFQYQWRYTKDDLKYCPRCGHLFSLEDLHIPNQPQLLCHNCQFVFYLDPKLAVVAVVLNRDRSKVLLLQRNEEPGKGLWAFPGGHVERGQDLFETINNEIEEETGLTVEVKEIIDTFSFPAEGLIQLAYEAISTHEEVVVNIESQKGYFFPFHEIPWDHLAFPTTKQLLCLYTNEGSTLRE</sequence>
<dbReference type="RefSeq" id="WP_131847376.1">
    <property type="nucleotide sequence ID" value="NZ_SLXV01000001.1"/>
</dbReference>
<dbReference type="InterPro" id="IPR015797">
    <property type="entry name" value="NUDIX_hydrolase-like_dom_sf"/>
</dbReference>
<feature type="domain" description="Nudix hydrolase" evidence="1">
    <location>
        <begin position="53"/>
        <end position="177"/>
    </location>
</feature>
<reference evidence="2 3" key="1">
    <citation type="submission" date="2019-03" db="EMBL/GenBank/DDBJ databases">
        <title>Genomic Encyclopedia of Type Strains, Phase IV (KMG-IV): sequencing the most valuable type-strain genomes for metagenomic binning, comparative biology and taxonomic classification.</title>
        <authorList>
            <person name="Goeker M."/>
        </authorList>
    </citation>
    <scope>NUCLEOTIDE SEQUENCE [LARGE SCALE GENOMIC DNA]</scope>
    <source>
        <strain evidence="2 3">DSM 46831</strain>
    </source>
</reference>
<name>A0A4R2SGT4_9BACL</name>
<accession>A0A4R2SGT4</accession>
<dbReference type="Pfam" id="PF00293">
    <property type="entry name" value="NUDIX"/>
    <property type="match status" value="1"/>
</dbReference>
<dbReference type="Gene3D" id="3.90.79.10">
    <property type="entry name" value="Nucleoside Triphosphate Pyrophosphohydrolase"/>
    <property type="match status" value="1"/>
</dbReference>
<keyword evidence="3" id="KW-1185">Reference proteome</keyword>
<evidence type="ECO:0000259" key="1">
    <source>
        <dbReference type="PROSITE" id="PS51462"/>
    </source>
</evidence>
<comment type="caution">
    <text evidence="2">The sequence shown here is derived from an EMBL/GenBank/DDBJ whole genome shotgun (WGS) entry which is preliminary data.</text>
</comment>
<dbReference type="Proteomes" id="UP000294746">
    <property type="component" value="Unassembled WGS sequence"/>
</dbReference>
<organism evidence="2 3">
    <name type="scientific">Baia soyae</name>
    <dbReference type="NCBI Taxonomy" id="1544746"/>
    <lineage>
        <taxon>Bacteria</taxon>
        <taxon>Bacillati</taxon>
        <taxon>Bacillota</taxon>
        <taxon>Bacilli</taxon>
        <taxon>Bacillales</taxon>
        <taxon>Thermoactinomycetaceae</taxon>
        <taxon>Baia</taxon>
    </lineage>
</organism>
<dbReference type="PANTHER" id="PTHR43222">
    <property type="entry name" value="NUDIX HYDROLASE 23"/>
    <property type="match status" value="1"/>
</dbReference>
<dbReference type="AlphaFoldDB" id="A0A4R2SGT4"/>